<dbReference type="InterPro" id="IPR036291">
    <property type="entry name" value="NAD(P)-bd_dom_sf"/>
</dbReference>
<dbReference type="STRING" id="36166.T1H269"/>
<dbReference type="EMBL" id="CAQQ02117068">
    <property type="status" value="NOT_ANNOTATED_CDS"/>
    <property type="molecule type" value="Genomic_DNA"/>
</dbReference>
<dbReference type="AlphaFoldDB" id="T1H269"/>
<accession>T1H269</accession>
<dbReference type="PANTHER" id="PTHR11011">
    <property type="entry name" value="MALE STERILITY PROTEIN 2-RELATED"/>
    <property type="match status" value="1"/>
</dbReference>
<name>T1H269_MEGSC</name>
<dbReference type="GO" id="GO:0102965">
    <property type="term" value="F:alcohol-forming long-chain fatty acyl-CoA reductase activity"/>
    <property type="evidence" value="ECO:0007669"/>
    <property type="project" value="UniProtKB-EC"/>
</dbReference>
<evidence type="ECO:0000313" key="4">
    <source>
        <dbReference type="Proteomes" id="UP000015102"/>
    </source>
</evidence>
<keyword evidence="1" id="KW-0444">Lipid biosynthesis</keyword>
<dbReference type="EnsemblMetazoa" id="MESCA010303-RA">
    <property type="protein sequence ID" value="MESCA010303-PA"/>
    <property type="gene ID" value="MESCA010303"/>
</dbReference>
<keyword evidence="1" id="KW-0443">Lipid metabolism</keyword>
<dbReference type="GO" id="GO:0005777">
    <property type="term" value="C:peroxisome"/>
    <property type="evidence" value="ECO:0007669"/>
    <property type="project" value="TreeGrafter"/>
</dbReference>
<dbReference type="GO" id="GO:0080019">
    <property type="term" value="F:alcohol-forming very long-chain fatty acyl-CoA reductase activity"/>
    <property type="evidence" value="ECO:0007669"/>
    <property type="project" value="InterPro"/>
</dbReference>
<dbReference type="Proteomes" id="UP000015102">
    <property type="component" value="Unassembled WGS sequence"/>
</dbReference>
<dbReference type="SUPFAM" id="SSF51735">
    <property type="entry name" value="NAD(P)-binding Rossmann-fold domains"/>
    <property type="match status" value="1"/>
</dbReference>
<reference evidence="4" key="1">
    <citation type="submission" date="2013-02" db="EMBL/GenBank/DDBJ databases">
        <authorList>
            <person name="Hughes D."/>
        </authorList>
    </citation>
    <scope>NUCLEOTIDE SEQUENCE</scope>
    <source>
        <strain>Durham</strain>
        <strain evidence="4">NC isolate 2 -- Noor lab</strain>
    </source>
</reference>
<keyword evidence="1" id="KW-0560">Oxidoreductase</keyword>
<evidence type="ECO:0000259" key="2">
    <source>
        <dbReference type="Pfam" id="PF07993"/>
    </source>
</evidence>
<dbReference type="InterPro" id="IPR026055">
    <property type="entry name" value="FAR"/>
</dbReference>
<reference evidence="3" key="2">
    <citation type="submission" date="2015-06" db="UniProtKB">
        <authorList>
            <consortium name="EnsemblMetazoa"/>
        </authorList>
    </citation>
    <scope>IDENTIFICATION</scope>
</reference>
<comment type="similarity">
    <text evidence="1">Belongs to the fatty acyl-CoA reductase family.</text>
</comment>
<keyword evidence="4" id="KW-1185">Reference proteome</keyword>
<dbReference type="GO" id="GO:0035336">
    <property type="term" value="P:long-chain fatty-acyl-CoA metabolic process"/>
    <property type="evidence" value="ECO:0007669"/>
    <property type="project" value="TreeGrafter"/>
</dbReference>
<dbReference type="Pfam" id="PF07993">
    <property type="entry name" value="NAD_binding_4"/>
    <property type="match status" value="1"/>
</dbReference>
<keyword evidence="1" id="KW-0521">NADP</keyword>
<evidence type="ECO:0000256" key="1">
    <source>
        <dbReference type="RuleBase" id="RU363097"/>
    </source>
</evidence>
<comment type="function">
    <text evidence="1">Catalyzes the reduction of fatty acyl-CoA to fatty alcohols.</text>
</comment>
<sequence length="170" mass="19485">RGQEVSARLHELLNAPLFQALKNEKPRDLSKVIPICGDITSEQLGISEKDQALLCKNVSVVFHSAATVKFDEKLKLSVQINMLGTKRLVELCHRMLSLDALIHVSTAYCNCDRSDVSEILYAPPYNPDDIISLINWLPEDMLDKVKMFIQKYIHISRTLHYFFIFKCYSL</sequence>
<comment type="catalytic activity">
    <reaction evidence="1">
        <text>a long-chain fatty acyl-CoA + 2 NADPH + 2 H(+) = a long-chain primary fatty alcohol + 2 NADP(+) + CoA</text>
        <dbReference type="Rhea" id="RHEA:52716"/>
        <dbReference type="ChEBI" id="CHEBI:15378"/>
        <dbReference type="ChEBI" id="CHEBI:57287"/>
        <dbReference type="ChEBI" id="CHEBI:57783"/>
        <dbReference type="ChEBI" id="CHEBI:58349"/>
        <dbReference type="ChEBI" id="CHEBI:77396"/>
        <dbReference type="ChEBI" id="CHEBI:83139"/>
        <dbReference type="EC" id="1.2.1.84"/>
    </reaction>
</comment>
<proteinExistence type="inferred from homology"/>
<organism evidence="3 4">
    <name type="scientific">Megaselia scalaris</name>
    <name type="common">Humpbacked fly</name>
    <name type="synonym">Phora scalaris</name>
    <dbReference type="NCBI Taxonomy" id="36166"/>
    <lineage>
        <taxon>Eukaryota</taxon>
        <taxon>Metazoa</taxon>
        <taxon>Ecdysozoa</taxon>
        <taxon>Arthropoda</taxon>
        <taxon>Hexapoda</taxon>
        <taxon>Insecta</taxon>
        <taxon>Pterygota</taxon>
        <taxon>Neoptera</taxon>
        <taxon>Endopterygota</taxon>
        <taxon>Diptera</taxon>
        <taxon>Brachycera</taxon>
        <taxon>Muscomorpha</taxon>
        <taxon>Platypezoidea</taxon>
        <taxon>Phoridae</taxon>
        <taxon>Megaseliini</taxon>
        <taxon>Megaselia</taxon>
    </lineage>
</organism>
<dbReference type="EC" id="1.2.1.84" evidence="1"/>
<protein>
    <recommendedName>
        <fullName evidence="1">Fatty acyl-CoA reductase</fullName>
        <ecNumber evidence="1">1.2.1.84</ecNumber>
    </recommendedName>
</protein>
<dbReference type="InterPro" id="IPR013120">
    <property type="entry name" value="FAR_NAD-bd"/>
</dbReference>
<evidence type="ECO:0000313" key="3">
    <source>
        <dbReference type="EnsemblMetazoa" id="MESCA010303-PA"/>
    </source>
</evidence>
<dbReference type="PANTHER" id="PTHR11011:SF116">
    <property type="entry name" value="FATTY ACYL-COA REDUCTASE CG5065-RELATED"/>
    <property type="match status" value="1"/>
</dbReference>
<dbReference type="OMA" id="VYANCAR"/>
<feature type="domain" description="Thioester reductase (TE)" evidence="2">
    <location>
        <begin position="2"/>
        <end position="125"/>
    </location>
</feature>
<dbReference type="HOGENOM" id="CLU_1574632_0_0_1"/>
<dbReference type="Gene3D" id="3.40.50.720">
    <property type="entry name" value="NAD(P)-binding Rossmann-like Domain"/>
    <property type="match status" value="1"/>
</dbReference>